<dbReference type="Proteomes" id="UP000292564">
    <property type="component" value="Unassembled WGS sequence"/>
</dbReference>
<dbReference type="RefSeq" id="WP_130509684.1">
    <property type="nucleotide sequence ID" value="NZ_SHKY01000001.1"/>
</dbReference>
<keyword evidence="2" id="KW-1185">Reference proteome</keyword>
<protein>
    <submittedName>
        <fullName evidence="1">Uncharacterized protein</fullName>
    </submittedName>
</protein>
<gene>
    <name evidence="1" type="ORF">EV385_2597</name>
</gene>
<organism evidence="1 2">
    <name type="scientific">Krasilnikovia cinnamomea</name>
    <dbReference type="NCBI Taxonomy" id="349313"/>
    <lineage>
        <taxon>Bacteria</taxon>
        <taxon>Bacillati</taxon>
        <taxon>Actinomycetota</taxon>
        <taxon>Actinomycetes</taxon>
        <taxon>Micromonosporales</taxon>
        <taxon>Micromonosporaceae</taxon>
        <taxon>Krasilnikovia</taxon>
    </lineage>
</organism>
<evidence type="ECO:0000313" key="2">
    <source>
        <dbReference type="Proteomes" id="UP000292564"/>
    </source>
</evidence>
<evidence type="ECO:0000313" key="1">
    <source>
        <dbReference type="EMBL" id="RZU50811.1"/>
    </source>
</evidence>
<reference evidence="1 2" key="1">
    <citation type="submission" date="2019-02" db="EMBL/GenBank/DDBJ databases">
        <title>Sequencing the genomes of 1000 actinobacteria strains.</title>
        <authorList>
            <person name="Klenk H.-P."/>
        </authorList>
    </citation>
    <scope>NUCLEOTIDE SEQUENCE [LARGE SCALE GENOMIC DNA]</scope>
    <source>
        <strain evidence="1 2">DSM 45162</strain>
    </source>
</reference>
<proteinExistence type="predicted"/>
<accession>A0A4Q7ZJY3</accession>
<sequence>MKIRLVGTPAEIAAALQALTESRLVDITAVSRTYPAGHDTARTRLYLDVRPAPPTGPAEEEPRP</sequence>
<name>A0A4Q7ZJY3_9ACTN</name>
<dbReference type="AlphaFoldDB" id="A0A4Q7ZJY3"/>
<dbReference type="OrthoDB" id="3629590at2"/>
<dbReference type="EMBL" id="SHKY01000001">
    <property type="protein sequence ID" value="RZU50811.1"/>
    <property type="molecule type" value="Genomic_DNA"/>
</dbReference>
<comment type="caution">
    <text evidence="1">The sequence shown here is derived from an EMBL/GenBank/DDBJ whole genome shotgun (WGS) entry which is preliminary data.</text>
</comment>